<keyword evidence="1" id="KW-0472">Membrane</keyword>
<dbReference type="GO" id="GO:0016799">
    <property type="term" value="F:hydrolase activity, hydrolyzing N-glycosyl compounds"/>
    <property type="evidence" value="ECO:0007669"/>
    <property type="project" value="InterPro"/>
</dbReference>
<dbReference type="PANTHER" id="PTHR43264:SF1">
    <property type="entry name" value="INOSINE_URIDINE-PREFERRING NUCLEOSIDE HYDROLASE DOMAIN-CONTAINING PROTEIN"/>
    <property type="match status" value="1"/>
</dbReference>
<sequence length="393" mass="42095">MPAVDLVVDTDLSIDVDDVGALCLAHALADRGEAQLLAMTHDTGLFPHGVRALSAINKFYGRGDLPIGAYVGEVGDPESTHVEPPFLWTRNGRGHYVDELVAQWPQGRSTTGRSVAKLPRAVRVLRDALATAADASVVIAAIGFATNLRDLLRSPRDSDGDGLPPGVELVREKVRRLVWMGGRARPVWSIHPPEWNFAACGGEASCGPYSQLGEITNVTLDEWPAAVPISFLGFEAGVEVQTGGFLRDYPDGSSPCADGYRAFCSRMGGWCGLGGRASWDPMAVLYAVRGNSYGRYDIEPGRMMVDPRSGRNTWDHRGGLSRGTGQENLLLSPRWYTNINGLMLAKTALTSAFVLLLLLLVLLECALVTDEQELGQEGGYAGADEAGPSAGDS</sequence>
<proteinExistence type="predicted"/>
<keyword evidence="3" id="KW-1185">Reference proteome</keyword>
<evidence type="ECO:0008006" key="4">
    <source>
        <dbReference type="Google" id="ProtNLM"/>
    </source>
</evidence>
<dbReference type="PaxDb" id="2903-EOD10195"/>
<dbReference type="PANTHER" id="PTHR43264">
    <property type="match status" value="1"/>
</dbReference>
<reference evidence="3" key="1">
    <citation type="journal article" date="2013" name="Nature">
        <title>Pan genome of the phytoplankton Emiliania underpins its global distribution.</title>
        <authorList>
            <person name="Read B.A."/>
            <person name="Kegel J."/>
            <person name="Klute M.J."/>
            <person name="Kuo A."/>
            <person name="Lefebvre S.C."/>
            <person name="Maumus F."/>
            <person name="Mayer C."/>
            <person name="Miller J."/>
            <person name="Monier A."/>
            <person name="Salamov A."/>
            <person name="Young J."/>
            <person name="Aguilar M."/>
            <person name="Claverie J.M."/>
            <person name="Frickenhaus S."/>
            <person name="Gonzalez K."/>
            <person name="Herman E.K."/>
            <person name="Lin Y.C."/>
            <person name="Napier J."/>
            <person name="Ogata H."/>
            <person name="Sarno A.F."/>
            <person name="Shmutz J."/>
            <person name="Schroeder D."/>
            <person name="de Vargas C."/>
            <person name="Verret F."/>
            <person name="von Dassow P."/>
            <person name="Valentin K."/>
            <person name="Van de Peer Y."/>
            <person name="Wheeler G."/>
            <person name="Dacks J.B."/>
            <person name="Delwiche C.F."/>
            <person name="Dyhrman S.T."/>
            <person name="Glockner G."/>
            <person name="John U."/>
            <person name="Richards T."/>
            <person name="Worden A.Z."/>
            <person name="Zhang X."/>
            <person name="Grigoriev I.V."/>
            <person name="Allen A.E."/>
            <person name="Bidle K."/>
            <person name="Borodovsky M."/>
            <person name="Bowler C."/>
            <person name="Brownlee C."/>
            <person name="Cock J.M."/>
            <person name="Elias M."/>
            <person name="Gladyshev V.N."/>
            <person name="Groth M."/>
            <person name="Guda C."/>
            <person name="Hadaegh A."/>
            <person name="Iglesias-Rodriguez M.D."/>
            <person name="Jenkins J."/>
            <person name="Jones B.M."/>
            <person name="Lawson T."/>
            <person name="Leese F."/>
            <person name="Lindquist E."/>
            <person name="Lobanov A."/>
            <person name="Lomsadze A."/>
            <person name="Malik S.B."/>
            <person name="Marsh M.E."/>
            <person name="Mackinder L."/>
            <person name="Mock T."/>
            <person name="Mueller-Roeber B."/>
            <person name="Pagarete A."/>
            <person name="Parker M."/>
            <person name="Probert I."/>
            <person name="Quesneville H."/>
            <person name="Raines C."/>
            <person name="Rensing S.A."/>
            <person name="Riano-Pachon D.M."/>
            <person name="Richier S."/>
            <person name="Rokitta S."/>
            <person name="Shiraiwa Y."/>
            <person name="Soanes D.M."/>
            <person name="van der Giezen M."/>
            <person name="Wahlund T.M."/>
            <person name="Williams B."/>
            <person name="Wilson W."/>
            <person name="Wolfe G."/>
            <person name="Wurch L.L."/>
        </authorList>
    </citation>
    <scope>NUCLEOTIDE SEQUENCE</scope>
</reference>
<name>A0A0D3IG10_EMIH1</name>
<keyword evidence="1" id="KW-1133">Transmembrane helix</keyword>
<reference evidence="2" key="2">
    <citation type="submission" date="2024-10" db="UniProtKB">
        <authorList>
            <consortium name="EnsemblProtists"/>
        </authorList>
    </citation>
    <scope>IDENTIFICATION</scope>
</reference>
<organism evidence="2 3">
    <name type="scientific">Emiliania huxleyi (strain CCMP1516)</name>
    <dbReference type="NCBI Taxonomy" id="280463"/>
    <lineage>
        <taxon>Eukaryota</taxon>
        <taxon>Haptista</taxon>
        <taxon>Haptophyta</taxon>
        <taxon>Prymnesiophyceae</taxon>
        <taxon>Isochrysidales</taxon>
        <taxon>Noelaerhabdaceae</taxon>
        <taxon>Emiliania</taxon>
    </lineage>
</organism>
<dbReference type="RefSeq" id="XP_005762624.1">
    <property type="nucleotide sequence ID" value="XM_005762567.1"/>
</dbReference>
<evidence type="ECO:0000256" key="1">
    <source>
        <dbReference type="SAM" id="Phobius"/>
    </source>
</evidence>
<accession>A0A0D3IG10</accession>
<keyword evidence="1" id="KW-0812">Transmembrane</keyword>
<dbReference type="EnsemblProtists" id="EOD10195">
    <property type="protein sequence ID" value="EOD10195"/>
    <property type="gene ID" value="EMIHUDRAFT_215850"/>
</dbReference>
<dbReference type="AlphaFoldDB" id="A0A0D3IG10"/>
<dbReference type="Gene3D" id="3.90.245.10">
    <property type="entry name" value="Ribonucleoside hydrolase-like"/>
    <property type="match status" value="1"/>
</dbReference>
<evidence type="ECO:0000313" key="2">
    <source>
        <dbReference type="EnsemblProtists" id="EOD10195"/>
    </source>
</evidence>
<dbReference type="Proteomes" id="UP000013827">
    <property type="component" value="Unassembled WGS sequence"/>
</dbReference>
<protein>
    <recommendedName>
        <fullName evidence="4">Inosine/uridine-preferring nucleoside hydrolase domain-containing protein</fullName>
    </recommendedName>
</protein>
<feature type="transmembrane region" description="Helical" evidence="1">
    <location>
        <begin position="342"/>
        <end position="363"/>
    </location>
</feature>
<dbReference type="SUPFAM" id="SSF53590">
    <property type="entry name" value="Nucleoside hydrolase"/>
    <property type="match status" value="1"/>
</dbReference>
<dbReference type="KEGG" id="ehx:EMIHUDRAFT_215850"/>
<dbReference type="InterPro" id="IPR036452">
    <property type="entry name" value="Ribo_hydro-like"/>
</dbReference>
<dbReference type="GeneID" id="17256352"/>
<dbReference type="eggNOG" id="ENOG502S3M0">
    <property type="taxonomic scope" value="Eukaryota"/>
</dbReference>
<dbReference type="HOGENOM" id="CLU_702911_0_0_1"/>
<evidence type="ECO:0000313" key="3">
    <source>
        <dbReference type="Proteomes" id="UP000013827"/>
    </source>
</evidence>